<dbReference type="EC" id="2.1.1.297" evidence="1"/>
<dbReference type="InterPro" id="IPR007848">
    <property type="entry name" value="Small_mtfrase_dom"/>
</dbReference>
<dbReference type="Gene3D" id="1.10.8.10">
    <property type="entry name" value="DNA helicase RuvA subunit, C-terminal domain"/>
    <property type="match status" value="1"/>
</dbReference>
<evidence type="ECO:0000313" key="9">
    <source>
        <dbReference type="Proteomes" id="UP000069135"/>
    </source>
</evidence>
<gene>
    <name evidence="8" type="ORF">PeribacterD1_0419</name>
</gene>
<dbReference type="Proteomes" id="UP000069135">
    <property type="component" value="Chromosome"/>
</dbReference>
<accession>A0A0S1SRJ5</accession>
<evidence type="ECO:0000313" key="8">
    <source>
        <dbReference type="EMBL" id="ALM13110.1"/>
    </source>
</evidence>
<dbReference type="InterPro" id="IPR040758">
    <property type="entry name" value="PrmC_N"/>
</dbReference>
<evidence type="ECO:0000259" key="6">
    <source>
        <dbReference type="Pfam" id="PF05175"/>
    </source>
</evidence>
<dbReference type="InterPro" id="IPR019874">
    <property type="entry name" value="RF_methyltr_PrmC"/>
</dbReference>
<evidence type="ECO:0000259" key="7">
    <source>
        <dbReference type="Pfam" id="PF17827"/>
    </source>
</evidence>
<accession>A0A0S1SIT3</accession>
<dbReference type="Pfam" id="PF17827">
    <property type="entry name" value="PrmC_N"/>
    <property type="match status" value="1"/>
</dbReference>
<sequence>MTIGELLQTSGIDRADAELLVAAAMKKSRTWVIAHADDAVDAAENRKIAASFLRRQSDEPVSYITGEKEFFKRMFSVTPDVLIPRPSTELLAAVALEMIDHPHDRVREAEEGIAVLAHVLKPDRHPFLIADIGTGSGCIAITLALERPDLQVIATDVSVGALTVARRNADLHAVAGRMRFLQGEDLRPVQDVSEPFLLVSNPPYISVGTPLMRDVAAFEPHAALFAGADGLAVLLRICRQARAHPQCVGVVLECQQNQVTALLKELKD</sequence>
<dbReference type="PANTHER" id="PTHR18895:SF74">
    <property type="entry name" value="MTRF1L RELEASE FACTOR GLUTAMINE METHYLTRANSFERASE"/>
    <property type="match status" value="1"/>
</dbReference>
<name>A0A0S1SP30_9BACT</name>
<dbReference type="NCBIfam" id="TIGR03534">
    <property type="entry name" value="RF_mod_PrmC"/>
    <property type="match status" value="1"/>
</dbReference>
<dbReference type="AlphaFoldDB" id="A0A0S1SP30"/>
<accession>A0A0S1SK38</accession>
<feature type="domain" description="Release factor glutamine methyltransferase N-terminal" evidence="7">
    <location>
        <begin position="7"/>
        <end position="66"/>
    </location>
</feature>
<comment type="catalytic activity">
    <reaction evidence="5">
        <text>L-glutaminyl-[peptide chain release factor] + S-adenosyl-L-methionine = N(5)-methyl-L-glutaminyl-[peptide chain release factor] + S-adenosyl-L-homocysteine + H(+)</text>
        <dbReference type="Rhea" id="RHEA:42896"/>
        <dbReference type="Rhea" id="RHEA-COMP:10271"/>
        <dbReference type="Rhea" id="RHEA-COMP:10272"/>
        <dbReference type="ChEBI" id="CHEBI:15378"/>
        <dbReference type="ChEBI" id="CHEBI:30011"/>
        <dbReference type="ChEBI" id="CHEBI:57856"/>
        <dbReference type="ChEBI" id="CHEBI:59789"/>
        <dbReference type="ChEBI" id="CHEBI:61891"/>
        <dbReference type="EC" id="2.1.1.297"/>
    </reaction>
</comment>
<accession>A0A0S1SP30</accession>
<dbReference type="Pfam" id="PF05175">
    <property type="entry name" value="MTS"/>
    <property type="match status" value="1"/>
</dbReference>
<reference evidence="8 9" key="2">
    <citation type="journal article" date="2016" name="PeerJ">
        <title>Analysis of five complete genome sequences for members of the class Peribacteria in the recently recognized Peregrinibacteria bacterial phylum.</title>
        <authorList>
            <person name="Anantharaman K."/>
            <person name="Brown C.T."/>
            <person name="Burstein D."/>
            <person name="Castelle C.J."/>
            <person name="Probst A.J."/>
            <person name="Thomas B.C."/>
            <person name="Williams K.H."/>
            <person name="Banfield J.F."/>
        </authorList>
    </citation>
    <scope>NUCLEOTIDE SEQUENCE [LARGE SCALE GENOMIC DNA]</scope>
    <source>
        <strain evidence="8">RIFOXYD1_FULL_PER-ii_59_16</strain>
    </source>
</reference>
<evidence type="ECO:0000256" key="4">
    <source>
        <dbReference type="ARBA" id="ARBA00022691"/>
    </source>
</evidence>
<evidence type="ECO:0000256" key="3">
    <source>
        <dbReference type="ARBA" id="ARBA00022679"/>
    </source>
</evidence>
<dbReference type="CDD" id="cd02440">
    <property type="entry name" value="AdoMet_MTases"/>
    <property type="match status" value="1"/>
</dbReference>
<dbReference type="Gene3D" id="3.40.50.150">
    <property type="entry name" value="Vaccinia Virus protein VP39"/>
    <property type="match status" value="1"/>
</dbReference>
<keyword evidence="4" id="KW-0949">S-adenosyl-L-methionine</keyword>
<dbReference type="NCBIfam" id="TIGR00536">
    <property type="entry name" value="hemK_fam"/>
    <property type="match status" value="1"/>
</dbReference>
<accession>A0A0S1SP02</accession>
<evidence type="ECO:0000256" key="1">
    <source>
        <dbReference type="ARBA" id="ARBA00012771"/>
    </source>
</evidence>
<reference evidence="9" key="1">
    <citation type="submission" date="2015-10" db="EMBL/GenBank/DDBJ databases">
        <title>Analysis of five complete genome sequences for members of the class Peribacteria in the recently recognized Peregrinibacteria bacterial phylum.</title>
        <authorList>
            <person name="Anantharaman K."/>
            <person name="Brown C.T."/>
            <person name="Burstein D."/>
            <person name="Castelle C.J."/>
            <person name="Probst A.J."/>
            <person name="Thomas B.C."/>
            <person name="Williams K.H."/>
            <person name="Banfield J.F."/>
        </authorList>
    </citation>
    <scope>NUCLEOTIDE SEQUENCE [LARGE SCALE GENOMIC DNA]</scope>
</reference>
<dbReference type="PATRIC" id="fig|1735161.3.peg.411"/>
<feature type="domain" description="Methyltransferase small" evidence="6">
    <location>
        <begin position="111"/>
        <end position="204"/>
    </location>
</feature>
<dbReference type="KEGG" id="prf:PeribacterA2_0419"/>
<dbReference type="InterPro" id="IPR004556">
    <property type="entry name" value="HemK-like"/>
</dbReference>
<dbReference type="PANTHER" id="PTHR18895">
    <property type="entry name" value="HEMK METHYLTRANSFERASE"/>
    <property type="match status" value="1"/>
</dbReference>
<organism evidence="8 9">
    <name type="scientific">Candidatus Peribacter riflensis</name>
    <dbReference type="NCBI Taxonomy" id="1735162"/>
    <lineage>
        <taxon>Bacteria</taxon>
        <taxon>Candidatus Peregrinibacteriota</taxon>
        <taxon>Candidatus Peribacteria</taxon>
        <taxon>Candidatus Peribacterales</taxon>
        <taxon>Candidatus Peribacteraceae</taxon>
        <taxon>Candidatus Peribacter</taxon>
    </lineage>
</organism>
<evidence type="ECO:0000256" key="2">
    <source>
        <dbReference type="ARBA" id="ARBA00022603"/>
    </source>
</evidence>
<evidence type="ECO:0000256" key="5">
    <source>
        <dbReference type="ARBA" id="ARBA00048391"/>
    </source>
</evidence>
<dbReference type="InterPro" id="IPR050320">
    <property type="entry name" value="N5-glutamine_MTase"/>
</dbReference>
<dbReference type="InterPro" id="IPR029063">
    <property type="entry name" value="SAM-dependent_MTases_sf"/>
</dbReference>
<proteinExistence type="predicted"/>
<dbReference type="STRING" id="1735162.PeribacterB2_0418"/>
<dbReference type="GO" id="GO:0102559">
    <property type="term" value="F:peptide chain release factor N(5)-glutamine methyltransferase activity"/>
    <property type="evidence" value="ECO:0007669"/>
    <property type="project" value="UniProtKB-EC"/>
</dbReference>
<dbReference type="EMBL" id="CP013065">
    <property type="protein sequence ID" value="ALM13110.1"/>
    <property type="molecule type" value="Genomic_DNA"/>
</dbReference>
<protein>
    <recommendedName>
        <fullName evidence="1">peptide chain release factor N(5)-glutamine methyltransferase</fullName>
        <ecNumber evidence="1">2.1.1.297</ecNumber>
    </recommendedName>
</protein>
<dbReference type="GO" id="GO:0032259">
    <property type="term" value="P:methylation"/>
    <property type="evidence" value="ECO:0007669"/>
    <property type="project" value="UniProtKB-KW"/>
</dbReference>
<keyword evidence="3 8" id="KW-0808">Transferase</keyword>
<keyword evidence="2 8" id="KW-0489">Methyltransferase</keyword>
<dbReference type="SUPFAM" id="SSF53335">
    <property type="entry name" value="S-adenosyl-L-methionine-dependent methyltransferases"/>
    <property type="match status" value="1"/>
</dbReference>